<accession>A0AC61U290</accession>
<dbReference type="Proteomes" id="UP001059663">
    <property type="component" value="Chromosome"/>
</dbReference>
<protein>
    <submittedName>
        <fullName evidence="1">Septum formation initiator family protein</fullName>
    </submittedName>
</protein>
<proteinExistence type="predicted"/>
<dbReference type="EMBL" id="CP087977">
    <property type="protein sequence ID" value="UUZ44130.1"/>
    <property type="molecule type" value="Genomic_DNA"/>
</dbReference>
<evidence type="ECO:0000313" key="2">
    <source>
        <dbReference type="Proteomes" id="UP001059663"/>
    </source>
</evidence>
<sequence length="179" mass="19675">MAGTPRRRPTRSSGQGATRRARTTRPAGRAGTRTPRPRTGAAARRAQQGRAVMTTRRWVVLGSLGLLLAVMLLPTGKSRYDQRQRLADLRQQVSAQEANVDTLSRERDLWGTDEYVEARARKRLKFVMPGERSYTVIDPDGDGPSVDPQTGAVTAPSTQPWYEQISSSVESADDPASAR</sequence>
<organism evidence="1 2">
    <name type="scientific">Janibacter limosus</name>
    <dbReference type="NCBI Taxonomy" id="53458"/>
    <lineage>
        <taxon>Bacteria</taxon>
        <taxon>Bacillati</taxon>
        <taxon>Actinomycetota</taxon>
        <taxon>Actinomycetes</taxon>
        <taxon>Micrococcales</taxon>
        <taxon>Intrasporangiaceae</taxon>
        <taxon>Janibacter</taxon>
    </lineage>
</organism>
<gene>
    <name evidence="1" type="ORF">LP422_16300</name>
</gene>
<reference evidence="1" key="1">
    <citation type="submission" date="2021-11" db="EMBL/GenBank/DDBJ databases">
        <title>Study of the species diversity of bacterial strains isolated from a unique natural object - Shulgan-Tash cave (Bashkiria).</title>
        <authorList>
            <person name="Sazanova A.L."/>
            <person name="Chirak E.R."/>
            <person name="Safronova V.I."/>
        </authorList>
    </citation>
    <scope>NUCLEOTIDE SEQUENCE</scope>
    <source>
        <strain evidence="1">P1</strain>
    </source>
</reference>
<evidence type="ECO:0000313" key="1">
    <source>
        <dbReference type="EMBL" id="UUZ44130.1"/>
    </source>
</evidence>
<name>A0AC61U290_9MICO</name>